<keyword evidence="3" id="KW-1185">Reference proteome</keyword>
<organism evidence="2 3">
    <name type="scientific">Pseudarthrobacter enclensis</name>
    <dbReference type="NCBI Taxonomy" id="993070"/>
    <lineage>
        <taxon>Bacteria</taxon>
        <taxon>Bacillati</taxon>
        <taxon>Actinomycetota</taxon>
        <taxon>Actinomycetes</taxon>
        <taxon>Micrococcales</taxon>
        <taxon>Micrococcaceae</taxon>
        <taxon>Pseudarthrobacter</taxon>
    </lineage>
</organism>
<evidence type="ECO:0000313" key="2">
    <source>
        <dbReference type="EMBL" id="MDP9889594.1"/>
    </source>
</evidence>
<keyword evidence="1" id="KW-0472">Membrane</keyword>
<keyword evidence="1" id="KW-1133">Transmembrane helix</keyword>
<feature type="transmembrane region" description="Helical" evidence="1">
    <location>
        <begin position="143"/>
        <end position="167"/>
    </location>
</feature>
<dbReference type="EMBL" id="JAUSRE010000017">
    <property type="protein sequence ID" value="MDP9889594.1"/>
    <property type="molecule type" value="Genomic_DNA"/>
</dbReference>
<dbReference type="RefSeq" id="WP_307309998.1">
    <property type="nucleotide sequence ID" value="NZ_JAUSRE010000017.1"/>
</dbReference>
<evidence type="ECO:0008006" key="4">
    <source>
        <dbReference type="Google" id="ProtNLM"/>
    </source>
</evidence>
<keyword evidence="1" id="KW-0812">Transmembrane</keyword>
<proteinExistence type="predicted"/>
<accession>A0ABT9RWI3</accession>
<reference evidence="2 3" key="1">
    <citation type="submission" date="2023-07" db="EMBL/GenBank/DDBJ databases">
        <title>Sorghum-associated microbial communities from plants grown in Nebraska, USA.</title>
        <authorList>
            <person name="Schachtman D."/>
        </authorList>
    </citation>
    <scope>NUCLEOTIDE SEQUENCE [LARGE SCALE GENOMIC DNA]</scope>
    <source>
        <strain evidence="2 3">CC222</strain>
    </source>
</reference>
<name>A0ABT9RWI3_9MICC</name>
<protein>
    <recommendedName>
        <fullName evidence="4">DUF3592 domain-containing protein</fullName>
    </recommendedName>
</protein>
<gene>
    <name evidence="2" type="ORF">J2X98_003205</name>
</gene>
<evidence type="ECO:0000256" key="1">
    <source>
        <dbReference type="SAM" id="Phobius"/>
    </source>
</evidence>
<dbReference type="Proteomes" id="UP001226577">
    <property type="component" value="Unassembled WGS sequence"/>
</dbReference>
<comment type="caution">
    <text evidence="2">The sequence shown here is derived from an EMBL/GenBank/DDBJ whole genome shotgun (WGS) entry which is preliminary data.</text>
</comment>
<feature type="transmembrane region" description="Helical" evidence="1">
    <location>
        <begin position="40"/>
        <end position="60"/>
    </location>
</feature>
<evidence type="ECO:0000313" key="3">
    <source>
        <dbReference type="Proteomes" id="UP001226577"/>
    </source>
</evidence>
<sequence length="267" mass="28782">MSTVLVAPGLELPVSGTPFGETPAQDVDNLRRRVARKARIAVIVLVILAGAAIGIVWHVGQPLWGNWPRVEAVVVSQREFVAKYTNCDLGLSSIIDGQPHRSHVTFGDPCSQAPPIGAVVAMAYSPDDPGWVRLPQYRNSESFTVFIVGFWLAIPLAGWTLLTVLAIRRFRWVSRLGVVPWQEVTGTVRSASLIGVMGLEMSVEGAPDVGIRFGVRGISFFPVPTEGSTFTLRLAGDGSGKVLVSLPGHWGESLGRIWPVVARLPTS</sequence>